<dbReference type="GO" id="GO:0046872">
    <property type="term" value="F:metal ion binding"/>
    <property type="evidence" value="ECO:0007669"/>
    <property type="project" value="UniProtKB-KW"/>
</dbReference>
<sequence>MEIRAGLKLLKEAGMRKINFAGGEPFLYPNELAMLCRYCKEDLQMESVSIISNGTLIKKKWLEEHGRWIDVLGVSCDSFNEKTNIAIGRGSGKNVEQLFDIRQWCRELGIKFKLNTVVCTLNWQEKHGFHRRWARAVQTKDDKRKRDARKLLISKDQFDTFCGNHQYIPSFVPESNDLMASSYLILDEYLCFLDKGSGKEVQSGCILKVGVEQALKEIKWDREAFVKRGREYDWAKGVAGGDNGCGKSVPKELEF</sequence>
<evidence type="ECO:0000256" key="4">
    <source>
        <dbReference type="ARBA" id="ARBA00022723"/>
    </source>
</evidence>
<feature type="domain" description="Radical SAM core" evidence="8">
    <location>
        <begin position="2"/>
        <end position="119"/>
    </location>
</feature>
<gene>
    <name evidence="9" type="ORF">LTR36_006045</name>
</gene>
<dbReference type="SUPFAM" id="SSF102114">
    <property type="entry name" value="Radical SAM enzymes"/>
    <property type="match status" value="1"/>
</dbReference>
<reference evidence="9 10" key="1">
    <citation type="submission" date="2021-11" db="EMBL/GenBank/DDBJ databases">
        <title>Black yeast isolated from Biological Soil Crust.</title>
        <authorList>
            <person name="Kurbessoian T."/>
        </authorList>
    </citation>
    <scope>NUCLEOTIDE SEQUENCE [LARGE SCALE GENOMIC DNA]</scope>
    <source>
        <strain evidence="9 10">CCFEE 5522</strain>
    </source>
</reference>
<dbReference type="InterPro" id="IPR051196">
    <property type="entry name" value="RSAD2/Viperin_antiviral"/>
</dbReference>
<dbReference type="Proteomes" id="UP001324427">
    <property type="component" value="Unassembled WGS sequence"/>
</dbReference>
<evidence type="ECO:0000313" key="10">
    <source>
        <dbReference type="Proteomes" id="UP001324427"/>
    </source>
</evidence>
<dbReference type="AlphaFoldDB" id="A0AAV9JCN1"/>
<evidence type="ECO:0000256" key="2">
    <source>
        <dbReference type="ARBA" id="ARBA00022485"/>
    </source>
</evidence>
<evidence type="ECO:0000313" key="9">
    <source>
        <dbReference type="EMBL" id="KAK4542856.1"/>
    </source>
</evidence>
<dbReference type="GO" id="GO:0051539">
    <property type="term" value="F:4 iron, 4 sulfur cluster binding"/>
    <property type="evidence" value="ECO:0007669"/>
    <property type="project" value="UniProtKB-KW"/>
</dbReference>
<evidence type="ECO:0000256" key="1">
    <source>
        <dbReference type="ARBA" id="ARBA00001966"/>
    </source>
</evidence>
<dbReference type="Gene3D" id="3.20.20.70">
    <property type="entry name" value="Aldolase class I"/>
    <property type="match status" value="1"/>
</dbReference>
<protein>
    <recommendedName>
        <fullName evidence="8">Radical SAM core domain-containing protein</fullName>
    </recommendedName>
</protein>
<evidence type="ECO:0000256" key="3">
    <source>
        <dbReference type="ARBA" id="ARBA00022691"/>
    </source>
</evidence>
<dbReference type="GO" id="GO:0003824">
    <property type="term" value="F:catalytic activity"/>
    <property type="evidence" value="ECO:0007669"/>
    <property type="project" value="InterPro"/>
</dbReference>
<comment type="caution">
    <text evidence="9">The sequence shown here is derived from an EMBL/GenBank/DDBJ whole genome shotgun (WGS) entry which is preliminary data.</text>
</comment>
<keyword evidence="4" id="KW-0479">Metal-binding</keyword>
<dbReference type="Pfam" id="PF04055">
    <property type="entry name" value="Radical_SAM"/>
    <property type="match status" value="1"/>
</dbReference>
<evidence type="ECO:0000256" key="5">
    <source>
        <dbReference type="ARBA" id="ARBA00023004"/>
    </source>
</evidence>
<proteinExistence type="predicted"/>
<keyword evidence="7" id="KW-0051">Antiviral defense</keyword>
<keyword evidence="3" id="KW-0949">S-adenosyl-L-methionine</keyword>
<organism evidence="9 10">
    <name type="scientific">Oleoguttula mirabilis</name>
    <dbReference type="NCBI Taxonomy" id="1507867"/>
    <lineage>
        <taxon>Eukaryota</taxon>
        <taxon>Fungi</taxon>
        <taxon>Dikarya</taxon>
        <taxon>Ascomycota</taxon>
        <taxon>Pezizomycotina</taxon>
        <taxon>Dothideomycetes</taxon>
        <taxon>Dothideomycetidae</taxon>
        <taxon>Mycosphaerellales</taxon>
        <taxon>Teratosphaeriaceae</taxon>
        <taxon>Oleoguttula</taxon>
    </lineage>
</organism>
<evidence type="ECO:0000256" key="7">
    <source>
        <dbReference type="ARBA" id="ARBA00023118"/>
    </source>
</evidence>
<dbReference type="EMBL" id="JAVFHQ010000037">
    <property type="protein sequence ID" value="KAK4542856.1"/>
    <property type="molecule type" value="Genomic_DNA"/>
</dbReference>
<dbReference type="InterPro" id="IPR007197">
    <property type="entry name" value="rSAM"/>
</dbReference>
<dbReference type="GO" id="GO:0051607">
    <property type="term" value="P:defense response to virus"/>
    <property type="evidence" value="ECO:0007669"/>
    <property type="project" value="UniProtKB-KW"/>
</dbReference>
<keyword evidence="10" id="KW-1185">Reference proteome</keyword>
<dbReference type="PANTHER" id="PTHR21339">
    <property type="entry name" value="RADICAL S-ADENOSYL METHIONINE DOMAIN-CONTAINING PROTEIN 2"/>
    <property type="match status" value="1"/>
</dbReference>
<dbReference type="CDD" id="cd01335">
    <property type="entry name" value="Radical_SAM"/>
    <property type="match status" value="1"/>
</dbReference>
<dbReference type="PANTHER" id="PTHR21339:SF0">
    <property type="entry name" value="S-ADENOSYLMETHIONINE-DEPENDENT NUCLEOTIDE DEHYDRATASE RSAD2"/>
    <property type="match status" value="1"/>
</dbReference>
<comment type="cofactor">
    <cofactor evidence="1">
        <name>[4Fe-4S] cluster</name>
        <dbReference type="ChEBI" id="CHEBI:49883"/>
    </cofactor>
</comment>
<evidence type="ECO:0000259" key="8">
    <source>
        <dbReference type="Pfam" id="PF04055"/>
    </source>
</evidence>
<dbReference type="InterPro" id="IPR013785">
    <property type="entry name" value="Aldolase_TIM"/>
</dbReference>
<keyword evidence="5" id="KW-0408">Iron</keyword>
<keyword evidence="6" id="KW-0411">Iron-sulfur</keyword>
<name>A0AAV9JCN1_9PEZI</name>
<dbReference type="InterPro" id="IPR058240">
    <property type="entry name" value="rSAM_sf"/>
</dbReference>
<evidence type="ECO:0000256" key="6">
    <source>
        <dbReference type="ARBA" id="ARBA00023014"/>
    </source>
</evidence>
<accession>A0AAV9JCN1</accession>
<keyword evidence="2" id="KW-0004">4Fe-4S</keyword>